<reference evidence="3" key="1">
    <citation type="journal article" date="2015" name="PLoS ONE">
        <title>Comprehensive Evaluation of Toxoplasma gondii VEG and Neospora caninum LIV Genomes with Tachyzoite Stage Transcriptome and Proteome Defines Novel Transcript Features.</title>
        <authorList>
            <person name="Ramaprasad A."/>
            <person name="Mourier T."/>
            <person name="Naeem R."/>
            <person name="Malas T.B."/>
            <person name="Moussa E."/>
            <person name="Panigrahi A."/>
            <person name="Vermont S.J."/>
            <person name="Otto T.D."/>
            <person name="Wastling J."/>
            <person name="Pain A."/>
        </authorList>
    </citation>
    <scope>NUCLEOTIDE SEQUENCE</scope>
    <source>
        <strain evidence="3">Liverpool</strain>
    </source>
</reference>
<dbReference type="AlphaFoldDB" id="A0A0F7U6N0"/>
<dbReference type="EMBL" id="LN714474">
    <property type="protein sequence ID" value="CEL64335.1"/>
    <property type="molecule type" value="Genomic_DNA"/>
</dbReference>
<feature type="coiled-coil region" evidence="1">
    <location>
        <begin position="109"/>
        <end position="144"/>
    </location>
</feature>
<feature type="compositionally biased region" description="Polar residues" evidence="2">
    <location>
        <begin position="219"/>
        <end position="234"/>
    </location>
</feature>
<feature type="region of interest" description="Disordered" evidence="2">
    <location>
        <begin position="32"/>
        <end position="103"/>
    </location>
</feature>
<feature type="compositionally biased region" description="Basic and acidic residues" evidence="2">
    <location>
        <begin position="239"/>
        <end position="261"/>
    </location>
</feature>
<feature type="compositionally biased region" description="Low complexity" evidence="2">
    <location>
        <begin position="47"/>
        <end position="60"/>
    </location>
</feature>
<keyword evidence="1" id="KW-0175">Coiled coil</keyword>
<evidence type="ECO:0000313" key="3">
    <source>
        <dbReference type="EMBL" id="CEL64335.1"/>
    </source>
</evidence>
<organism evidence="3">
    <name type="scientific">Neospora caninum (strain Liverpool)</name>
    <dbReference type="NCBI Taxonomy" id="572307"/>
    <lineage>
        <taxon>Eukaryota</taxon>
        <taxon>Sar</taxon>
        <taxon>Alveolata</taxon>
        <taxon>Apicomplexa</taxon>
        <taxon>Conoidasida</taxon>
        <taxon>Coccidia</taxon>
        <taxon>Eucoccidiorida</taxon>
        <taxon>Eimeriorina</taxon>
        <taxon>Sarcocystidae</taxon>
        <taxon>Neospora</taxon>
    </lineage>
</organism>
<name>A0A0F7U6N0_NEOCL</name>
<evidence type="ECO:0000256" key="1">
    <source>
        <dbReference type="SAM" id="Coils"/>
    </source>
</evidence>
<feature type="region of interest" description="Disordered" evidence="2">
    <location>
        <begin position="194"/>
        <end position="261"/>
    </location>
</feature>
<feature type="compositionally biased region" description="Basic and acidic residues" evidence="2">
    <location>
        <begin position="65"/>
        <end position="81"/>
    </location>
</feature>
<evidence type="ECO:0000256" key="2">
    <source>
        <dbReference type="SAM" id="MobiDB-lite"/>
    </source>
</evidence>
<sequence length="261" mass="28678">MRPLCFSSPFGHSDVGLTAVSAWPARPSANAFDLRPVQRSQRMSSKAAAQPPANPPVAGASPGERNARGDAAEGEGSERVRQRVASYEKATEDAAQRDGQQQRTLVSRVLTLERQVEALERALRENERQLKEFVIEKVLDLEDELRTLDYRHHSAAEAGFSDGREGASDSCSSASARPSLLVAEQFERADEVHGATVQEAEEPRPRSTSEGPFIIDTPCSVSTICTDTPRSQRGGTRHRCGDSHAEILSRRRQRGEMEKQD</sequence>
<protein>
    <submittedName>
        <fullName evidence="3">Uncharacterized protein</fullName>
    </submittedName>
</protein>
<gene>
    <name evidence="3" type="ORF">BN1204_002375</name>
</gene>
<proteinExistence type="predicted"/>
<accession>A0A0F7U6N0</accession>